<comment type="caution">
    <text evidence="2">The sequence shown here is derived from an EMBL/GenBank/DDBJ whole genome shotgun (WGS) entry which is preliminary data.</text>
</comment>
<dbReference type="InterPro" id="IPR051304">
    <property type="entry name" value="SCF_F-box_domain"/>
</dbReference>
<dbReference type="Proteomes" id="UP000265520">
    <property type="component" value="Unassembled WGS sequence"/>
</dbReference>
<feature type="domain" description="KIB1-4 beta-propeller" evidence="1">
    <location>
        <begin position="4"/>
        <end position="118"/>
    </location>
</feature>
<feature type="non-terminal residue" evidence="2">
    <location>
        <position position="1"/>
    </location>
</feature>
<protein>
    <submittedName>
        <fullName evidence="2">F-box protein</fullName>
    </submittedName>
</protein>
<dbReference type="AlphaFoldDB" id="A0A392RXB3"/>
<dbReference type="PANTHER" id="PTHR47123">
    <property type="entry name" value="F-BOX PROTEIN SKIP23"/>
    <property type="match status" value="1"/>
</dbReference>
<evidence type="ECO:0000313" key="2">
    <source>
        <dbReference type="EMBL" id="MCI40420.1"/>
    </source>
</evidence>
<dbReference type="Pfam" id="PF03478">
    <property type="entry name" value="Beta-prop_KIB1-4"/>
    <property type="match status" value="1"/>
</dbReference>
<keyword evidence="3" id="KW-1185">Reference proteome</keyword>
<accession>A0A392RXB3</accession>
<reference evidence="2 3" key="1">
    <citation type="journal article" date="2018" name="Front. Plant Sci.">
        <title>Red Clover (Trifolium pratense) and Zigzag Clover (T. medium) - A Picture of Genomic Similarities and Differences.</title>
        <authorList>
            <person name="Dluhosova J."/>
            <person name="Istvanek J."/>
            <person name="Nedelnik J."/>
            <person name="Repkova J."/>
        </authorList>
    </citation>
    <scope>NUCLEOTIDE SEQUENCE [LARGE SCALE GENOMIC DNA]</scope>
    <source>
        <strain evidence="3">cv. 10/8</strain>
        <tissue evidence="2">Leaf</tissue>
    </source>
</reference>
<proteinExistence type="predicted"/>
<evidence type="ECO:0000313" key="3">
    <source>
        <dbReference type="Proteomes" id="UP000265520"/>
    </source>
</evidence>
<sequence length="119" mass="13081">IHVTGELAIFRCGDERWTLIPSISEFPYTDVCVFNGRPIAVDIDIFGEIVAVRPDLSLDLVVEHGMYGGKKKVLVESDGELLLVSSGHLSYDCDDSVLDADGEGIYDGAVQFDVFRLDE</sequence>
<organism evidence="2 3">
    <name type="scientific">Trifolium medium</name>
    <dbReference type="NCBI Taxonomy" id="97028"/>
    <lineage>
        <taxon>Eukaryota</taxon>
        <taxon>Viridiplantae</taxon>
        <taxon>Streptophyta</taxon>
        <taxon>Embryophyta</taxon>
        <taxon>Tracheophyta</taxon>
        <taxon>Spermatophyta</taxon>
        <taxon>Magnoliopsida</taxon>
        <taxon>eudicotyledons</taxon>
        <taxon>Gunneridae</taxon>
        <taxon>Pentapetalae</taxon>
        <taxon>rosids</taxon>
        <taxon>fabids</taxon>
        <taxon>Fabales</taxon>
        <taxon>Fabaceae</taxon>
        <taxon>Papilionoideae</taxon>
        <taxon>50 kb inversion clade</taxon>
        <taxon>NPAAA clade</taxon>
        <taxon>Hologalegina</taxon>
        <taxon>IRL clade</taxon>
        <taxon>Trifolieae</taxon>
        <taxon>Trifolium</taxon>
    </lineage>
</organism>
<evidence type="ECO:0000259" key="1">
    <source>
        <dbReference type="Pfam" id="PF03478"/>
    </source>
</evidence>
<feature type="non-terminal residue" evidence="2">
    <location>
        <position position="119"/>
    </location>
</feature>
<dbReference type="InterPro" id="IPR005174">
    <property type="entry name" value="KIB1-4_b-propeller"/>
</dbReference>
<name>A0A392RXB3_9FABA</name>
<dbReference type="EMBL" id="LXQA010279548">
    <property type="protein sequence ID" value="MCI40420.1"/>
    <property type="molecule type" value="Genomic_DNA"/>
</dbReference>
<dbReference type="PANTHER" id="PTHR47123:SF15">
    <property type="entry name" value="F-BOX PROTEIN SKIP23"/>
    <property type="match status" value="1"/>
</dbReference>